<evidence type="ECO:0008006" key="7">
    <source>
        <dbReference type="Google" id="ProtNLM"/>
    </source>
</evidence>
<dbReference type="PROSITE" id="PS50014">
    <property type="entry name" value="BROMODOMAIN_2"/>
    <property type="match status" value="1"/>
</dbReference>
<dbReference type="GO" id="GO:0006357">
    <property type="term" value="P:regulation of transcription by RNA polymerase II"/>
    <property type="evidence" value="ECO:0007669"/>
    <property type="project" value="TreeGrafter"/>
</dbReference>
<dbReference type="PROSITE" id="PS50812">
    <property type="entry name" value="PWWP"/>
    <property type="match status" value="1"/>
</dbReference>
<keyword evidence="1 2" id="KW-0103">Bromodomain</keyword>
<evidence type="ECO:0000313" key="6">
    <source>
        <dbReference type="Proteomes" id="UP000770717"/>
    </source>
</evidence>
<sequence>MFLSSIQVKLHQAAMELQLSPFNVFLRTTLDLLQEKDSANIFHEPVNLKEVPDYMDFVLHPMDFSTMRHKLECHQYSSFLAFENDFNLMVSNCLHYNSRETVFHQAALRLHRLGTAILCNARHQAESLAYDPSTLMHLPEKAHADDYYRFSWEEVDELLRPENRVHLTPEYQLKELLEKLDIVSNMRSSGARTRRLKLLRREINVLRQRLIPCSKDFLEVCLEGKTIHPPMLEPTNSSKLIQNAIAYEQPPSPQRIAQIPVRNKTKNLSSVQNLRRRTSVTLGKPQNETKTTVKTRQSLSENEISEEKTMFSLPTEVPNRGAGTGFNSVKTYEHTGESTLYSRGKLTPLGKPALSHIPLLETMNSDDNRENHRMPFDSCTELEPLQLVWAKCRGYPSYPALIIDPNMPREGLLHNGIPIPVPPLDVLKLGEQRQLENGGQKLFLVLFFDNKRTWQWLPSDKVLPLGTDDTVDKLKMLEGRKTCIRKSVQVAYDRAMSHLSRVRGYHPFIASSYLY</sequence>
<dbReference type="GO" id="GO:0005634">
    <property type="term" value="C:nucleus"/>
    <property type="evidence" value="ECO:0007669"/>
    <property type="project" value="TreeGrafter"/>
</dbReference>
<evidence type="ECO:0000259" key="4">
    <source>
        <dbReference type="PROSITE" id="PS50812"/>
    </source>
</evidence>
<dbReference type="SUPFAM" id="SSF47370">
    <property type="entry name" value="Bromodomain"/>
    <property type="match status" value="1"/>
</dbReference>
<feature type="domain" description="PWWP" evidence="4">
    <location>
        <begin position="384"/>
        <end position="468"/>
    </location>
</feature>
<dbReference type="Gene3D" id="1.20.920.10">
    <property type="entry name" value="Bromodomain-like"/>
    <property type="match status" value="1"/>
</dbReference>
<dbReference type="AlphaFoldDB" id="A0A8J6BEF7"/>
<dbReference type="PRINTS" id="PR00503">
    <property type="entry name" value="BROMODOMAIN"/>
</dbReference>
<reference evidence="5" key="1">
    <citation type="thesis" date="2020" institute="ProQuest LLC" country="789 East Eisenhower Parkway, Ann Arbor, MI, USA">
        <title>Comparative Genomics and Chromosome Evolution.</title>
        <authorList>
            <person name="Mudd A.B."/>
        </authorList>
    </citation>
    <scope>NUCLEOTIDE SEQUENCE</scope>
    <source>
        <strain evidence="5">HN-11 Male</strain>
        <tissue evidence="5">Kidney and liver</tissue>
    </source>
</reference>
<organism evidence="5 6">
    <name type="scientific">Eleutherodactylus coqui</name>
    <name type="common">Puerto Rican coqui</name>
    <dbReference type="NCBI Taxonomy" id="57060"/>
    <lineage>
        <taxon>Eukaryota</taxon>
        <taxon>Metazoa</taxon>
        <taxon>Chordata</taxon>
        <taxon>Craniata</taxon>
        <taxon>Vertebrata</taxon>
        <taxon>Euteleostomi</taxon>
        <taxon>Amphibia</taxon>
        <taxon>Batrachia</taxon>
        <taxon>Anura</taxon>
        <taxon>Neobatrachia</taxon>
        <taxon>Hyloidea</taxon>
        <taxon>Eleutherodactylidae</taxon>
        <taxon>Eleutherodactylinae</taxon>
        <taxon>Eleutherodactylus</taxon>
        <taxon>Eleutherodactylus</taxon>
    </lineage>
</organism>
<dbReference type="InterPro" id="IPR001487">
    <property type="entry name" value="Bromodomain"/>
</dbReference>
<dbReference type="InterPro" id="IPR051831">
    <property type="entry name" value="Bromodomain_contain_prot"/>
</dbReference>
<dbReference type="SUPFAM" id="SSF63748">
    <property type="entry name" value="Tudor/PWWP/MBT"/>
    <property type="match status" value="1"/>
</dbReference>
<feature type="domain" description="Bromo" evidence="3">
    <location>
        <begin position="34"/>
        <end position="104"/>
    </location>
</feature>
<dbReference type="Proteomes" id="UP000770717">
    <property type="component" value="Unassembled WGS sequence"/>
</dbReference>
<dbReference type="SMART" id="SM00293">
    <property type="entry name" value="PWWP"/>
    <property type="match status" value="1"/>
</dbReference>
<evidence type="ECO:0000313" key="5">
    <source>
        <dbReference type="EMBL" id="KAG9466356.1"/>
    </source>
</evidence>
<evidence type="ECO:0000256" key="2">
    <source>
        <dbReference type="PROSITE-ProRule" id="PRU00035"/>
    </source>
</evidence>
<gene>
    <name evidence="5" type="ORF">GDO78_016720</name>
</gene>
<name>A0A8J6BEF7_ELECQ</name>
<accession>A0A8J6BEF7</accession>
<dbReference type="Pfam" id="PF00855">
    <property type="entry name" value="PWWP"/>
    <property type="match status" value="1"/>
</dbReference>
<dbReference type="InterPro" id="IPR000313">
    <property type="entry name" value="PWWP_dom"/>
</dbReference>
<dbReference type="SMART" id="SM00297">
    <property type="entry name" value="BROMO"/>
    <property type="match status" value="1"/>
</dbReference>
<dbReference type="PANTHER" id="PTHR22881">
    <property type="entry name" value="BROMODOMAIN CONTAINING PROTEIN"/>
    <property type="match status" value="1"/>
</dbReference>
<dbReference type="InterPro" id="IPR036427">
    <property type="entry name" value="Bromodomain-like_sf"/>
</dbReference>
<protein>
    <recommendedName>
        <fullName evidence="7">Bromodomain and PHD finger-containing protein 3</fullName>
    </recommendedName>
</protein>
<dbReference type="FunFam" id="2.30.30.140:FF:000008">
    <property type="entry name" value="Bromodomain containing 1, isoform CRA_b"/>
    <property type="match status" value="1"/>
</dbReference>
<evidence type="ECO:0000259" key="3">
    <source>
        <dbReference type="PROSITE" id="PS50014"/>
    </source>
</evidence>
<comment type="caution">
    <text evidence="5">The sequence shown here is derived from an EMBL/GenBank/DDBJ whole genome shotgun (WGS) entry which is preliminary data.</text>
</comment>
<dbReference type="EMBL" id="WNTK01002100">
    <property type="protein sequence ID" value="KAG9466356.1"/>
    <property type="molecule type" value="Genomic_DNA"/>
</dbReference>
<evidence type="ECO:0000256" key="1">
    <source>
        <dbReference type="ARBA" id="ARBA00023117"/>
    </source>
</evidence>
<proteinExistence type="predicted"/>
<dbReference type="OrthoDB" id="20839at2759"/>
<dbReference type="Pfam" id="PF00439">
    <property type="entry name" value="Bromodomain"/>
    <property type="match status" value="1"/>
</dbReference>
<keyword evidence="6" id="KW-1185">Reference proteome</keyword>
<dbReference type="PANTHER" id="PTHR22881:SF12">
    <property type="entry name" value="BROMODOMAIN-CONTAINING PROTEIN 7"/>
    <property type="match status" value="1"/>
</dbReference>
<dbReference type="Gene3D" id="2.30.30.140">
    <property type="match status" value="1"/>
</dbReference>